<feature type="transmembrane region" description="Helical" evidence="7">
    <location>
        <begin position="819"/>
        <end position="839"/>
    </location>
</feature>
<feature type="compositionally biased region" description="Acidic residues" evidence="6">
    <location>
        <begin position="1275"/>
        <end position="1285"/>
    </location>
</feature>
<feature type="region of interest" description="Disordered" evidence="6">
    <location>
        <begin position="76"/>
        <end position="99"/>
    </location>
</feature>
<evidence type="ECO:0000256" key="5">
    <source>
        <dbReference type="ARBA" id="ARBA00023136"/>
    </source>
</evidence>
<evidence type="ECO:0000259" key="8">
    <source>
        <dbReference type="PROSITE" id="PS51380"/>
    </source>
</evidence>
<feature type="transmembrane region" description="Helical" evidence="7">
    <location>
        <begin position="523"/>
        <end position="546"/>
    </location>
</feature>
<name>A0ABQ7KBD7_9FUNG</name>
<feature type="transmembrane region" description="Helical" evidence="7">
    <location>
        <begin position="599"/>
        <end position="621"/>
    </location>
</feature>
<comment type="caution">
    <text evidence="10">The sequence shown here is derived from an EMBL/GenBank/DDBJ whole genome shotgun (WGS) entry which is preliminary data.</text>
</comment>
<dbReference type="Pfam" id="PF03124">
    <property type="entry name" value="EXS"/>
    <property type="match status" value="1"/>
</dbReference>
<feature type="region of interest" description="Disordered" evidence="6">
    <location>
        <begin position="1241"/>
        <end position="1285"/>
    </location>
</feature>
<dbReference type="InterPro" id="IPR004342">
    <property type="entry name" value="EXS_C"/>
</dbReference>
<sequence length="1285" mass="144870">MKFAKYLQEEVVPEWRKAYINYKQGKKYLKAIERVLDELDFEAAQALEAQEAQEALQDTLSPLPTHTQHPPLPLTTTTTTISTEPNSTSLTPIVSRRRGNGRNYSSINFLPPLGASTTITNNVRAAVSEEDEDRSAFGGRTLNGEEDGDEEAVRTVRPKKELDGLRQSLGSTAFQFGQTARSQSSQLLKNLSRRFTIIGPSEIPVRVRSIQIDDNSIDDILDQLLPEEQVFFKFLDSQLELVNSFYQEKELEAVTKLKVIQQQLFVASQWKRRYDDHMARAKAEHGWYAAEWSRVRKGFDNLIRVDTAVAEDVTLGSKKSGLTPAGTFNGGQGGKLESPITNRFGAVGGNRKISLDTLAYQEELELQEEEDRRQYLNHKVARTRIKAALYEFYRSLEMIKNYKVLNHTGFAKILKKFDKTAGWKGSKPYINSRLKPAYFMTSGVIEDLIKETEDLFIDTFERGHRRRGMAKLRIPDSKNQTHHFTTTRIGMYMGLAAPLMVQALQAAFSSETPVDIPYWDGLLLVYAGLFLTFLFACLFGINMYVWAKARINYKFIFEFDPRDNLDYHEYFELPVLLILLLTLAVYLDFGSKLTHHVATAYWPLILIAIAVAIIFCPLPIAHFTARRWFISSIGRILASGYYRVEFRDFFLADEMNSLSYSIEQFEFAMCAYAEQWDDLANQCSTSHMWITPFLTAMPAWFRFLQCLRRYRDTLEWFPHLVNAGKYSASLINLFVYFSYRHYGGTQLKIAWIFVSTVTSCYTFAWDIYMDWGLFRFGKNGGGANGRPFLRQELVYSRIWVYYMAIVLDFVGRFSWTARLIPMNINVMALSFSLAFLEVLRRWQWNFFRLENEHLNNCGQFRAIKDIPLPFHIRVQGESDDDDDGDDDDNDNNHHRNSHDSFQDPDFVVHQEGVFHQHDDIDQGLEDQDQSEHFVDQESIFPQMSMATSPSRSVFGGSGVGGGLVRSSSSQSSFFGAFSNGSNAHGLSNMGSSIGAGIGTDGGEEVGGQNPEASRSQASTYSSIPFSQPRRPHGEIAQRSFSQSSMIQGIHGGGVVGGSGGEMDSLKTRRSKSSLREIGGELNSLRTRRSKASLCDNGGELNSLKTRRSKASLRGTVTGAIAASNTSIHHHPFSTSRSNSFVDTAVAEAGFTGSQREILEAETNSSKKFYDRRDFDSKIIEVDSSSGSDLWRRQPRTRDRERSLGGSTSLHGLQALSADAAMGGGGMCGEGLDERILDSERRAKSQVVVPRRKLSMGTRMRNSIFGRGRGRGQSSDSEDDEEADTE</sequence>
<dbReference type="InterPro" id="IPR004331">
    <property type="entry name" value="SPX_dom"/>
</dbReference>
<feature type="compositionally biased region" description="Acidic residues" evidence="6">
    <location>
        <begin position="877"/>
        <end position="889"/>
    </location>
</feature>
<gene>
    <name evidence="10" type="ORF">BGZ96_011248</name>
</gene>
<feature type="region of interest" description="Disordered" evidence="6">
    <location>
        <begin position="874"/>
        <end position="903"/>
    </location>
</feature>
<feature type="region of interest" description="Disordered" evidence="6">
    <location>
        <begin position="1185"/>
        <end position="1210"/>
    </location>
</feature>
<accession>A0ABQ7KBD7</accession>
<feature type="compositionally biased region" description="Gly residues" evidence="6">
    <location>
        <begin position="1049"/>
        <end position="1060"/>
    </location>
</feature>
<evidence type="ECO:0000256" key="7">
    <source>
        <dbReference type="SAM" id="Phobius"/>
    </source>
</evidence>
<evidence type="ECO:0000313" key="10">
    <source>
        <dbReference type="EMBL" id="KAG0295671.1"/>
    </source>
</evidence>
<evidence type="ECO:0000256" key="4">
    <source>
        <dbReference type="ARBA" id="ARBA00022989"/>
    </source>
</evidence>
<feature type="compositionally biased region" description="Low complexity" evidence="6">
    <location>
        <begin position="76"/>
        <end position="89"/>
    </location>
</feature>
<feature type="transmembrane region" description="Helical" evidence="7">
    <location>
        <begin position="749"/>
        <end position="768"/>
    </location>
</feature>
<dbReference type="PROSITE" id="PS51382">
    <property type="entry name" value="SPX"/>
    <property type="match status" value="1"/>
</dbReference>
<evidence type="ECO:0000256" key="2">
    <source>
        <dbReference type="ARBA" id="ARBA00009665"/>
    </source>
</evidence>
<feature type="compositionally biased region" description="Basic and acidic residues" evidence="6">
    <location>
        <begin position="890"/>
        <end position="903"/>
    </location>
</feature>
<protein>
    <recommendedName>
        <fullName evidence="12">EXS-domain-containing protein</fullName>
    </recommendedName>
</protein>
<organism evidence="10 11">
    <name type="scientific">Linnemannia gamsii</name>
    <dbReference type="NCBI Taxonomy" id="64522"/>
    <lineage>
        <taxon>Eukaryota</taxon>
        <taxon>Fungi</taxon>
        <taxon>Fungi incertae sedis</taxon>
        <taxon>Mucoromycota</taxon>
        <taxon>Mortierellomycotina</taxon>
        <taxon>Mortierellomycetes</taxon>
        <taxon>Mortierellales</taxon>
        <taxon>Mortierellaceae</taxon>
        <taxon>Linnemannia</taxon>
    </lineage>
</organism>
<keyword evidence="4 7" id="KW-1133">Transmembrane helix</keyword>
<dbReference type="PROSITE" id="PS51380">
    <property type="entry name" value="EXS"/>
    <property type="match status" value="1"/>
</dbReference>
<comment type="similarity">
    <text evidence="2">Belongs to the SYG1 (TC 2.A.94) family.</text>
</comment>
<keyword evidence="11" id="KW-1185">Reference proteome</keyword>
<evidence type="ECO:0008006" key="12">
    <source>
        <dbReference type="Google" id="ProtNLM"/>
    </source>
</evidence>
<comment type="subcellular location">
    <subcellularLocation>
        <location evidence="1">Membrane</location>
        <topology evidence="1">Multi-pass membrane protein</topology>
    </subcellularLocation>
</comment>
<feature type="compositionally biased region" description="Polar residues" evidence="6">
    <location>
        <begin position="1010"/>
        <end position="1025"/>
    </location>
</feature>
<dbReference type="Proteomes" id="UP001194696">
    <property type="component" value="Unassembled WGS sequence"/>
</dbReference>
<reference evidence="10 11" key="1">
    <citation type="journal article" date="2020" name="Fungal Divers.">
        <title>Resolving the Mortierellaceae phylogeny through synthesis of multi-gene phylogenetics and phylogenomics.</title>
        <authorList>
            <person name="Vandepol N."/>
            <person name="Liber J."/>
            <person name="Desiro A."/>
            <person name="Na H."/>
            <person name="Kennedy M."/>
            <person name="Barry K."/>
            <person name="Grigoriev I.V."/>
            <person name="Miller A.N."/>
            <person name="O'Donnell K."/>
            <person name="Stajich J.E."/>
            <person name="Bonito G."/>
        </authorList>
    </citation>
    <scope>NUCLEOTIDE SEQUENCE [LARGE SCALE GENOMIC DNA]</scope>
    <source>
        <strain evidence="10 11">AD045</strain>
    </source>
</reference>
<dbReference type="PANTHER" id="PTHR10783">
    <property type="entry name" value="XENOTROPIC AND POLYTROPIC RETROVIRUS RECEPTOR 1-RELATED"/>
    <property type="match status" value="1"/>
</dbReference>
<feature type="region of interest" description="Disordered" evidence="6">
    <location>
        <begin position="126"/>
        <end position="156"/>
    </location>
</feature>
<keyword evidence="5 7" id="KW-0472">Membrane</keyword>
<feature type="compositionally biased region" description="Basic and acidic residues" evidence="6">
    <location>
        <begin position="1189"/>
        <end position="1202"/>
    </location>
</feature>
<proteinExistence type="inferred from homology"/>
<evidence type="ECO:0000256" key="3">
    <source>
        <dbReference type="ARBA" id="ARBA00022692"/>
    </source>
</evidence>
<feature type="domain" description="EXS" evidence="8">
    <location>
        <begin position="682"/>
        <end position="880"/>
    </location>
</feature>
<feature type="transmembrane region" description="Helical" evidence="7">
    <location>
        <begin position="567"/>
        <end position="587"/>
    </location>
</feature>
<keyword evidence="3 7" id="KW-0812">Transmembrane</keyword>
<feature type="domain" description="SPX" evidence="9">
    <location>
        <begin position="1"/>
        <end position="431"/>
    </location>
</feature>
<feature type="transmembrane region" description="Helical" evidence="7">
    <location>
        <begin position="794"/>
        <end position="813"/>
    </location>
</feature>
<dbReference type="Pfam" id="PF03105">
    <property type="entry name" value="SPX"/>
    <property type="match status" value="1"/>
</dbReference>
<evidence type="ECO:0000256" key="6">
    <source>
        <dbReference type="SAM" id="MobiDB-lite"/>
    </source>
</evidence>
<evidence type="ECO:0000256" key="1">
    <source>
        <dbReference type="ARBA" id="ARBA00004141"/>
    </source>
</evidence>
<evidence type="ECO:0000259" key="9">
    <source>
        <dbReference type="PROSITE" id="PS51382"/>
    </source>
</evidence>
<dbReference type="EMBL" id="JAAAIM010000078">
    <property type="protein sequence ID" value="KAG0295671.1"/>
    <property type="molecule type" value="Genomic_DNA"/>
</dbReference>
<feature type="region of interest" description="Disordered" evidence="6">
    <location>
        <begin position="994"/>
        <end position="1073"/>
    </location>
</feature>
<dbReference type="PANTHER" id="PTHR10783:SF103">
    <property type="entry name" value="SOLUTE CARRIER FAMILY 53 MEMBER 1"/>
    <property type="match status" value="1"/>
</dbReference>
<dbReference type="CDD" id="cd14475">
    <property type="entry name" value="SPX_SYG1_like"/>
    <property type="match status" value="1"/>
</dbReference>
<evidence type="ECO:0000313" key="11">
    <source>
        <dbReference type="Proteomes" id="UP001194696"/>
    </source>
</evidence>